<dbReference type="AlphaFoldDB" id="A0AAV5M656"/>
<gene>
    <name evidence="1" type="ORF">SLEP1_g51559</name>
</gene>
<accession>A0AAV5M656</accession>
<evidence type="ECO:0000313" key="2">
    <source>
        <dbReference type="Proteomes" id="UP001054252"/>
    </source>
</evidence>
<dbReference type="Proteomes" id="UP001054252">
    <property type="component" value="Unassembled WGS sequence"/>
</dbReference>
<organism evidence="1 2">
    <name type="scientific">Rubroshorea leprosula</name>
    <dbReference type="NCBI Taxonomy" id="152421"/>
    <lineage>
        <taxon>Eukaryota</taxon>
        <taxon>Viridiplantae</taxon>
        <taxon>Streptophyta</taxon>
        <taxon>Embryophyta</taxon>
        <taxon>Tracheophyta</taxon>
        <taxon>Spermatophyta</taxon>
        <taxon>Magnoliopsida</taxon>
        <taxon>eudicotyledons</taxon>
        <taxon>Gunneridae</taxon>
        <taxon>Pentapetalae</taxon>
        <taxon>rosids</taxon>
        <taxon>malvids</taxon>
        <taxon>Malvales</taxon>
        <taxon>Dipterocarpaceae</taxon>
        <taxon>Rubroshorea</taxon>
    </lineage>
</organism>
<dbReference type="EMBL" id="BPVZ01000180">
    <property type="protein sequence ID" value="GKV44366.1"/>
    <property type="molecule type" value="Genomic_DNA"/>
</dbReference>
<reference evidence="1 2" key="1">
    <citation type="journal article" date="2021" name="Commun. Biol.">
        <title>The genome of Shorea leprosula (Dipterocarpaceae) highlights the ecological relevance of drought in aseasonal tropical rainforests.</title>
        <authorList>
            <person name="Ng K.K.S."/>
            <person name="Kobayashi M.J."/>
            <person name="Fawcett J.A."/>
            <person name="Hatakeyama M."/>
            <person name="Paape T."/>
            <person name="Ng C.H."/>
            <person name="Ang C.C."/>
            <person name="Tnah L.H."/>
            <person name="Lee C.T."/>
            <person name="Nishiyama T."/>
            <person name="Sese J."/>
            <person name="O'Brien M.J."/>
            <person name="Copetti D."/>
            <person name="Mohd Noor M.I."/>
            <person name="Ong R.C."/>
            <person name="Putra M."/>
            <person name="Sireger I.Z."/>
            <person name="Indrioko S."/>
            <person name="Kosugi Y."/>
            <person name="Izuno A."/>
            <person name="Isagi Y."/>
            <person name="Lee S.L."/>
            <person name="Shimizu K.K."/>
        </authorList>
    </citation>
    <scope>NUCLEOTIDE SEQUENCE [LARGE SCALE GENOMIC DNA]</scope>
    <source>
        <strain evidence="1">214</strain>
    </source>
</reference>
<name>A0AAV5M656_9ROSI</name>
<sequence length="160" mass="17647">MYRCIVRYGYKDIQKDDGDFENQLIQSIAEFIQMEAGEPQFSGSESSSYDGRMAVISTRSIQSNSSLVISEVEDFSVGNSIRSSKSLTLQSLRSAYDDENAQVRRRQGKISVTTEPWYGSIGKGGADGFDSGKGSRGCVHNGSFIREGKKIIVIFEKACD</sequence>
<protein>
    <submittedName>
        <fullName evidence="1">Uncharacterized protein</fullName>
    </submittedName>
</protein>
<keyword evidence="2" id="KW-1185">Reference proteome</keyword>
<evidence type="ECO:0000313" key="1">
    <source>
        <dbReference type="EMBL" id="GKV44366.1"/>
    </source>
</evidence>
<comment type="caution">
    <text evidence="1">The sequence shown here is derived from an EMBL/GenBank/DDBJ whole genome shotgun (WGS) entry which is preliminary data.</text>
</comment>
<proteinExistence type="predicted"/>